<dbReference type="EMBL" id="MNAO01000002">
    <property type="protein sequence ID" value="OHV18254.1"/>
    <property type="molecule type" value="Genomic_DNA"/>
</dbReference>
<accession>A0A1S1PE45</accession>
<evidence type="ECO:0000313" key="2">
    <source>
        <dbReference type="Proteomes" id="UP000180215"/>
    </source>
</evidence>
<name>A0A1S1PE45_METEX</name>
<proteinExistence type="predicted"/>
<reference evidence="1 2" key="1">
    <citation type="submission" date="2016-10" db="EMBL/GenBank/DDBJ databases">
        <title>Draft genome sequence of Methylobacterium extorquens CP3, a seed endophyte of Crotalaria pumila with plant growth-promoting and metal tolerance properties.</title>
        <authorList>
            <person name="Sanchez-Lopez A.S."/>
            <person name="Van Hamme J.D."/>
            <person name="Thijs S."/>
            <person name="Mcammond B.M."/>
            <person name="Stevens V."/>
            <person name="Gonzalez-Chavez M.D.C."/>
            <person name="Vangronsveld J."/>
        </authorList>
    </citation>
    <scope>NUCLEOTIDE SEQUENCE [LARGE SCALE GENOMIC DNA]</scope>
    <source>
        <strain evidence="1 2">CP3</strain>
    </source>
</reference>
<gene>
    <name evidence="1" type="ORF">BK022_00340</name>
</gene>
<protein>
    <recommendedName>
        <fullName evidence="3">Resolvase HTH domain-containing protein</fullName>
    </recommendedName>
</protein>
<evidence type="ECO:0008006" key="3">
    <source>
        <dbReference type="Google" id="ProtNLM"/>
    </source>
</evidence>
<sequence length="107" mass="11278">MNTEIALMDTTTRSELTALAREARALQTAAGKLADRLDRAIQTAGATDADETPYKRADGRLTDAGIAAVNAAFEAGATVTEVAKQFGIHVSGASNRKKIWQAMAATR</sequence>
<dbReference type="AlphaFoldDB" id="A0A1S1PE45"/>
<organism evidence="1 2">
    <name type="scientific">Methylorubrum extorquens</name>
    <name type="common">Methylobacterium dichloromethanicum</name>
    <name type="synonym">Methylobacterium extorquens</name>
    <dbReference type="NCBI Taxonomy" id="408"/>
    <lineage>
        <taxon>Bacteria</taxon>
        <taxon>Pseudomonadati</taxon>
        <taxon>Pseudomonadota</taxon>
        <taxon>Alphaproteobacteria</taxon>
        <taxon>Hyphomicrobiales</taxon>
        <taxon>Methylobacteriaceae</taxon>
        <taxon>Methylorubrum</taxon>
    </lineage>
</organism>
<comment type="caution">
    <text evidence="1">The sequence shown here is derived from an EMBL/GenBank/DDBJ whole genome shotgun (WGS) entry which is preliminary data.</text>
</comment>
<dbReference type="Proteomes" id="UP000180215">
    <property type="component" value="Unassembled WGS sequence"/>
</dbReference>
<evidence type="ECO:0000313" key="1">
    <source>
        <dbReference type="EMBL" id="OHV18254.1"/>
    </source>
</evidence>